<evidence type="ECO:0000256" key="2">
    <source>
        <dbReference type="ARBA" id="ARBA00035707"/>
    </source>
</evidence>
<evidence type="ECO:0000256" key="3">
    <source>
        <dbReference type="ARBA" id="ARBA00035716"/>
    </source>
</evidence>
<evidence type="ECO:0000313" key="4">
    <source>
        <dbReference type="EMBL" id="KAK6738121.1"/>
    </source>
</evidence>
<dbReference type="SUPFAM" id="SSF160369">
    <property type="entry name" value="Ribosomal protein L10-like"/>
    <property type="match status" value="1"/>
</dbReference>
<proteinExistence type="inferred from homology"/>
<evidence type="ECO:0000256" key="1">
    <source>
        <dbReference type="ARBA" id="ARBA00008889"/>
    </source>
</evidence>
<dbReference type="Gene3D" id="3.30.70.1730">
    <property type="match status" value="1"/>
</dbReference>
<accession>A0ABR1CJQ4</accession>
<dbReference type="InterPro" id="IPR047865">
    <property type="entry name" value="Ribosomal_uL10_bac_type"/>
</dbReference>
<organism evidence="4 5">
    <name type="scientific">Necator americanus</name>
    <name type="common">Human hookworm</name>
    <dbReference type="NCBI Taxonomy" id="51031"/>
    <lineage>
        <taxon>Eukaryota</taxon>
        <taxon>Metazoa</taxon>
        <taxon>Ecdysozoa</taxon>
        <taxon>Nematoda</taxon>
        <taxon>Chromadorea</taxon>
        <taxon>Rhabditida</taxon>
        <taxon>Rhabditina</taxon>
        <taxon>Rhabditomorpha</taxon>
        <taxon>Strongyloidea</taxon>
        <taxon>Ancylostomatidae</taxon>
        <taxon>Bunostominae</taxon>
        <taxon>Necator</taxon>
    </lineage>
</organism>
<dbReference type="Proteomes" id="UP001303046">
    <property type="component" value="Unassembled WGS sequence"/>
</dbReference>
<protein>
    <recommendedName>
        <fullName evidence="2">Large ribosomal subunit protein uL10m</fullName>
    </recommendedName>
    <alternativeName>
        <fullName evidence="3">39S ribosomal protein L10, mitochondrial</fullName>
    </alternativeName>
</protein>
<reference evidence="4 5" key="1">
    <citation type="submission" date="2023-08" db="EMBL/GenBank/DDBJ databases">
        <title>A Necator americanus chromosomal reference genome.</title>
        <authorList>
            <person name="Ilik V."/>
            <person name="Petrzelkova K.J."/>
            <person name="Pardy F."/>
            <person name="Fuh T."/>
            <person name="Niatou-Singa F.S."/>
            <person name="Gouil Q."/>
            <person name="Baker L."/>
            <person name="Ritchie M.E."/>
            <person name="Jex A.R."/>
            <person name="Gazzola D."/>
            <person name="Li H."/>
            <person name="Toshio Fujiwara R."/>
            <person name="Zhan B."/>
            <person name="Aroian R.V."/>
            <person name="Pafco B."/>
            <person name="Schwarz E.M."/>
        </authorList>
    </citation>
    <scope>NUCLEOTIDE SEQUENCE [LARGE SCALE GENOMIC DNA]</scope>
    <source>
        <strain evidence="4 5">Aroian</strain>
        <tissue evidence="4">Whole animal</tissue>
    </source>
</reference>
<comment type="caution">
    <text evidence="4">The sequence shown here is derived from an EMBL/GenBank/DDBJ whole genome shotgun (WGS) entry which is preliminary data.</text>
</comment>
<keyword evidence="5" id="KW-1185">Reference proteome</keyword>
<dbReference type="EMBL" id="JAVFWL010000002">
    <property type="protein sequence ID" value="KAK6738121.1"/>
    <property type="molecule type" value="Genomic_DNA"/>
</dbReference>
<dbReference type="PANTHER" id="PTHR11560">
    <property type="entry name" value="39S RIBOSOMAL PROTEIN L10, MITOCHONDRIAL"/>
    <property type="match status" value="1"/>
</dbReference>
<comment type="similarity">
    <text evidence="1">Belongs to the universal ribosomal protein uL10 family.</text>
</comment>
<evidence type="ECO:0000313" key="5">
    <source>
        <dbReference type="Proteomes" id="UP001303046"/>
    </source>
</evidence>
<name>A0ABR1CJQ4_NECAM</name>
<dbReference type="InterPro" id="IPR043141">
    <property type="entry name" value="Ribosomal_uL10-like_sf"/>
</dbReference>
<sequence length="238" mass="27117">MIIRSPLLGRFSTAIRQSSTRYVSSKYPRPTPRNYKRRLYEAAVAPVLPEKLKVCTRNFPENQELEYDPVELALCQHVKKWMISEEFRIMAICQLLPVAGRTLWFAKNQFRLKGLEYRCYGNSIMKKAFEGTPLSSLDTVLVGFNAILMGKDLSALKTIHVETEKINWLVPLVYVADSRILAKEEVEKFCSVKSLDDHRAETVHILTSQLRQLTNSLDSQSHQLTAGLDQVASRSPSS</sequence>
<gene>
    <name evidence="4" type="primary">Necator_chrII.g8101</name>
    <name evidence="4" type="ORF">RB195_020307</name>
</gene>